<sequence length="25" mass="2960">MVSNWRGIRVTRRCNFNSIPRRPSG</sequence>
<gene>
    <name evidence="1" type="ORF">LITE_LOCUS42427</name>
</gene>
<proteinExistence type="predicted"/>
<evidence type="ECO:0000313" key="2">
    <source>
        <dbReference type="Proteomes" id="UP001154282"/>
    </source>
</evidence>
<reference evidence="1" key="1">
    <citation type="submission" date="2022-08" db="EMBL/GenBank/DDBJ databases">
        <authorList>
            <person name="Gutierrez-Valencia J."/>
        </authorList>
    </citation>
    <scope>NUCLEOTIDE SEQUENCE</scope>
</reference>
<protein>
    <submittedName>
        <fullName evidence="1">Uncharacterized protein</fullName>
    </submittedName>
</protein>
<dbReference type="Proteomes" id="UP001154282">
    <property type="component" value="Unassembled WGS sequence"/>
</dbReference>
<keyword evidence="2" id="KW-1185">Reference proteome</keyword>
<dbReference type="AlphaFoldDB" id="A0AAV0QB47"/>
<evidence type="ECO:0000313" key="1">
    <source>
        <dbReference type="EMBL" id="CAI0542310.1"/>
    </source>
</evidence>
<accession>A0AAV0QB47</accession>
<dbReference type="EMBL" id="CAMGYJ010000009">
    <property type="protein sequence ID" value="CAI0542310.1"/>
    <property type="molecule type" value="Genomic_DNA"/>
</dbReference>
<organism evidence="1 2">
    <name type="scientific">Linum tenue</name>
    <dbReference type="NCBI Taxonomy" id="586396"/>
    <lineage>
        <taxon>Eukaryota</taxon>
        <taxon>Viridiplantae</taxon>
        <taxon>Streptophyta</taxon>
        <taxon>Embryophyta</taxon>
        <taxon>Tracheophyta</taxon>
        <taxon>Spermatophyta</taxon>
        <taxon>Magnoliopsida</taxon>
        <taxon>eudicotyledons</taxon>
        <taxon>Gunneridae</taxon>
        <taxon>Pentapetalae</taxon>
        <taxon>rosids</taxon>
        <taxon>fabids</taxon>
        <taxon>Malpighiales</taxon>
        <taxon>Linaceae</taxon>
        <taxon>Linum</taxon>
    </lineage>
</organism>
<comment type="caution">
    <text evidence="1">The sequence shown here is derived from an EMBL/GenBank/DDBJ whole genome shotgun (WGS) entry which is preliminary data.</text>
</comment>
<name>A0AAV0QB47_9ROSI</name>